<evidence type="ECO:0000313" key="1">
    <source>
        <dbReference type="EMBL" id="KAJ1942341.1"/>
    </source>
</evidence>
<sequence length="177" mass="19302">MPAKDGELGPPQALPLVVGLFLNNTMGHSLWQNGGTHLLGEIGTSPLMRRAEYNITVSDIFYEVDDTSGSTYVDGLVRLRYYEWAHDAAYAVATAPSDNDRLNGTYSFNLAFSTESRPIKLYSHIPMKVLDADVNSALLGLESEIEPSSSYSIYVRPSMAGYLARSICGVQSTGTKL</sequence>
<protein>
    <submittedName>
        <fullName evidence="1">Uncharacterized protein</fullName>
    </submittedName>
</protein>
<accession>A0ACC1J987</accession>
<name>A0ACC1J987_9FUNG</name>
<gene>
    <name evidence="1" type="ORF">FBU59_003225</name>
</gene>
<reference evidence="1" key="1">
    <citation type="submission" date="2022-07" db="EMBL/GenBank/DDBJ databases">
        <title>Phylogenomic reconstructions and comparative analyses of Kickxellomycotina fungi.</title>
        <authorList>
            <person name="Reynolds N.K."/>
            <person name="Stajich J.E."/>
            <person name="Barry K."/>
            <person name="Grigoriev I.V."/>
            <person name="Crous P."/>
            <person name="Smith M.E."/>
        </authorList>
    </citation>
    <scope>NUCLEOTIDE SEQUENCE</scope>
    <source>
        <strain evidence="1">NRRL 5244</strain>
    </source>
</reference>
<comment type="caution">
    <text evidence="1">The sequence shown here is derived from an EMBL/GenBank/DDBJ whole genome shotgun (WGS) entry which is preliminary data.</text>
</comment>
<keyword evidence="2" id="KW-1185">Reference proteome</keyword>
<organism evidence="1 2">
    <name type="scientific">Linderina macrospora</name>
    <dbReference type="NCBI Taxonomy" id="4868"/>
    <lineage>
        <taxon>Eukaryota</taxon>
        <taxon>Fungi</taxon>
        <taxon>Fungi incertae sedis</taxon>
        <taxon>Zoopagomycota</taxon>
        <taxon>Kickxellomycotina</taxon>
        <taxon>Kickxellomycetes</taxon>
        <taxon>Kickxellales</taxon>
        <taxon>Kickxellaceae</taxon>
        <taxon>Linderina</taxon>
    </lineage>
</organism>
<proteinExistence type="predicted"/>
<feature type="non-terminal residue" evidence="1">
    <location>
        <position position="177"/>
    </location>
</feature>
<dbReference type="EMBL" id="JANBPW010001993">
    <property type="protein sequence ID" value="KAJ1942341.1"/>
    <property type="molecule type" value="Genomic_DNA"/>
</dbReference>
<evidence type="ECO:0000313" key="2">
    <source>
        <dbReference type="Proteomes" id="UP001150603"/>
    </source>
</evidence>
<dbReference type="Proteomes" id="UP001150603">
    <property type="component" value="Unassembled WGS sequence"/>
</dbReference>